<evidence type="ECO:0008006" key="4">
    <source>
        <dbReference type="Google" id="ProtNLM"/>
    </source>
</evidence>
<dbReference type="GO" id="GO:0003676">
    <property type="term" value="F:nucleic acid binding"/>
    <property type="evidence" value="ECO:0007669"/>
    <property type="project" value="InterPro"/>
</dbReference>
<proteinExistence type="predicted"/>
<name>A0A8S2I9F1_9BILA</name>
<organism evidence="2 3">
    <name type="scientific">Didymodactylos carnosus</name>
    <dbReference type="NCBI Taxonomy" id="1234261"/>
    <lineage>
        <taxon>Eukaryota</taxon>
        <taxon>Metazoa</taxon>
        <taxon>Spiralia</taxon>
        <taxon>Gnathifera</taxon>
        <taxon>Rotifera</taxon>
        <taxon>Eurotatoria</taxon>
        <taxon>Bdelloidea</taxon>
        <taxon>Philodinida</taxon>
        <taxon>Philodinidae</taxon>
        <taxon>Didymodactylos</taxon>
    </lineage>
</organism>
<dbReference type="InterPro" id="IPR012337">
    <property type="entry name" value="RNaseH-like_sf"/>
</dbReference>
<reference evidence="2" key="1">
    <citation type="submission" date="2021-02" db="EMBL/GenBank/DDBJ databases">
        <authorList>
            <person name="Nowell W R."/>
        </authorList>
    </citation>
    <scope>NUCLEOTIDE SEQUENCE</scope>
</reference>
<dbReference type="Proteomes" id="UP000682733">
    <property type="component" value="Unassembled WGS sequence"/>
</dbReference>
<accession>A0A8S2I9F1</accession>
<gene>
    <name evidence="1" type="ORF">OVA965_LOCUS12152</name>
    <name evidence="2" type="ORF">TMI583_LOCUS12156</name>
</gene>
<evidence type="ECO:0000313" key="1">
    <source>
        <dbReference type="EMBL" id="CAF0950961.1"/>
    </source>
</evidence>
<dbReference type="AlphaFoldDB" id="A0A8S2I9F1"/>
<dbReference type="InterPro" id="IPR036397">
    <property type="entry name" value="RNaseH_sf"/>
</dbReference>
<dbReference type="EMBL" id="CAJOBA010004828">
    <property type="protein sequence ID" value="CAF3725137.1"/>
    <property type="molecule type" value="Genomic_DNA"/>
</dbReference>
<protein>
    <recommendedName>
        <fullName evidence="4">Integrase catalytic domain-containing protein</fullName>
    </recommendedName>
</protein>
<dbReference type="Gene3D" id="3.30.420.10">
    <property type="entry name" value="Ribonuclease H-like superfamily/Ribonuclease H"/>
    <property type="match status" value="2"/>
</dbReference>
<dbReference type="PANTHER" id="PTHR45835">
    <property type="entry name" value="YALI0A06105P"/>
    <property type="match status" value="1"/>
</dbReference>
<dbReference type="Proteomes" id="UP000677228">
    <property type="component" value="Unassembled WGS sequence"/>
</dbReference>
<comment type="caution">
    <text evidence="2">The sequence shown here is derived from an EMBL/GenBank/DDBJ whole genome shotgun (WGS) entry which is preliminary data.</text>
</comment>
<dbReference type="PANTHER" id="PTHR45835:SF99">
    <property type="entry name" value="CHROMO DOMAIN-CONTAINING PROTEIN-RELATED"/>
    <property type="match status" value="1"/>
</dbReference>
<dbReference type="EMBL" id="CAJNOK010004823">
    <property type="protein sequence ID" value="CAF0950961.1"/>
    <property type="molecule type" value="Genomic_DNA"/>
</dbReference>
<sequence>MDLIVGIPTTAAGYRAIIVFIDRLTKRANFESAEFQDTAVDTATIYFETIFCHHCLPRIIIRTKTSLSTALHLQTDGQGETLNRTVEEMLRHYAAQQPEKWDETLTPIKFAYNNSILTPTDFSQYFLDTGRHPRITE</sequence>
<dbReference type="SUPFAM" id="SSF53098">
    <property type="entry name" value="Ribonuclease H-like"/>
    <property type="match status" value="1"/>
</dbReference>
<evidence type="ECO:0000313" key="2">
    <source>
        <dbReference type="EMBL" id="CAF3725137.1"/>
    </source>
</evidence>
<evidence type="ECO:0000313" key="3">
    <source>
        <dbReference type="Proteomes" id="UP000682733"/>
    </source>
</evidence>